<accession>A0A3B0SAF4</accession>
<dbReference type="InterPro" id="IPR033399">
    <property type="entry name" value="TP_0789-like"/>
</dbReference>
<reference evidence="2" key="1">
    <citation type="submission" date="2018-06" db="EMBL/GenBank/DDBJ databases">
        <authorList>
            <person name="Zhirakovskaya E."/>
        </authorList>
    </citation>
    <scope>NUCLEOTIDE SEQUENCE</scope>
</reference>
<sequence>MFNTRSMSALKAALATALLGASLLSLPANAQGPSSFTDDPAARGDTPESIKGYELAARSDRSDAGFGDSKVSATMVLRNSAGQTTQRSLSFSTLEKEDETVGDKSLVIFNSPRDVEGTALLSHAKILDPDDQWLFLPALKRVKRISSANKSGPFVGSEFAFEDFTLTELNKFTYAYVGEEEVDGIMMDVVDRFPRYEKSGYTKQKAWIDQDVYQVRKIEFYDRRGGLLKTLTLSDYREYDGIWRAHKLAMINHKTNKETDLIYSEFEFKTGLDAGDFVKGVLLRIR</sequence>
<dbReference type="AlphaFoldDB" id="A0A3B0SAF4"/>
<evidence type="ECO:0000259" key="1">
    <source>
        <dbReference type="Pfam" id="PF17131"/>
    </source>
</evidence>
<organism evidence="2">
    <name type="scientific">hydrothermal vent metagenome</name>
    <dbReference type="NCBI Taxonomy" id="652676"/>
    <lineage>
        <taxon>unclassified sequences</taxon>
        <taxon>metagenomes</taxon>
        <taxon>ecological metagenomes</taxon>
    </lineage>
</organism>
<feature type="domain" description="Uncharacterized protein TP-0789" evidence="1">
    <location>
        <begin position="103"/>
        <end position="282"/>
    </location>
</feature>
<evidence type="ECO:0000313" key="2">
    <source>
        <dbReference type="EMBL" id="VAW03225.1"/>
    </source>
</evidence>
<proteinExistence type="predicted"/>
<name>A0A3B0SAF4_9ZZZZ</name>
<protein>
    <submittedName>
        <fullName evidence="2">Outer membrane lipoprotein-sorting protein</fullName>
    </submittedName>
</protein>
<dbReference type="Gene3D" id="2.50.20.10">
    <property type="entry name" value="Lipoprotein localisation LolA/LolB/LppX"/>
    <property type="match status" value="1"/>
</dbReference>
<gene>
    <name evidence="2" type="ORF">MNBD_ALPHA05-924</name>
</gene>
<keyword evidence="2" id="KW-0449">Lipoprotein</keyword>
<dbReference type="Pfam" id="PF17131">
    <property type="entry name" value="LolA_like"/>
    <property type="match status" value="1"/>
</dbReference>
<dbReference type="EMBL" id="UOEH01000387">
    <property type="protein sequence ID" value="VAW03225.1"/>
    <property type="molecule type" value="Genomic_DNA"/>
</dbReference>
<dbReference type="CDD" id="cd16329">
    <property type="entry name" value="LolA_like"/>
    <property type="match status" value="1"/>
</dbReference>